<dbReference type="CDD" id="cd01094">
    <property type="entry name" value="Alkanesulfonate_monoxygenase"/>
    <property type="match status" value="1"/>
</dbReference>
<keyword evidence="1" id="KW-0285">Flavoprotein</keyword>
<comment type="caution">
    <text evidence="6">The sequence shown here is derived from an EMBL/GenBank/DDBJ whole genome shotgun (WGS) entry which is preliminary data.</text>
</comment>
<dbReference type="InterPro" id="IPR050172">
    <property type="entry name" value="SsuD_RutA_monooxygenase"/>
</dbReference>
<keyword evidence="7" id="KW-1185">Reference proteome</keyword>
<name>A0A2M9XXH2_9LEPT</name>
<keyword evidence="4" id="KW-0503">Monooxygenase</keyword>
<proteinExistence type="predicted"/>
<dbReference type="EMBL" id="RQFP01000001">
    <property type="protein sequence ID" value="TGK95628.1"/>
    <property type="molecule type" value="Genomic_DNA"/>
</dbReference>
<dbReference type="PANTHER" id="PTHR42847">
    <property type="entry name" value="ALKANESULFONATE MONOOXYGENASE"/>
    <property type="match status" value="1"/>
</dbReference>
<feature type="domain" description="Luciferase-like" evidence="5">
    <location>
        <begin position="35"/>
        <end position="336"/>
    </location>
</feature>
<dbReference type="RefSeq" id="WP_100792138.1">
    <property type="nucleotide sequence ID" value="NZ_NPDQ01000010.1"/>
</dbReference>
<accession>A0A2M9XXH2</accession>
<dbReference type="GO" id="GO:0008726">
    <property type="term" value="F:alkanesulfonate monooxygenase activity"/>
    <property type="evidence" value="ECO:0007669"/>
    <property type="project" value="TreeGrafter"/>
</dbReference>
<dbReference type="Proteomes" id="UP000297891">
    <property type="component" value="Unassembled WGS sequence"/>
</dbReference>
<dbReference type="InterPro" id="IPR036661">
    <property type="entry name" value="Luciferase-like_sf"/>
</dbReference>
<dbReference type="GO" id="GO:0046306">
    <property type="term" value="P:alkanesulfonate catabolic process"/>
    <property type="evidence" value="ECO:0007669"/>
    <property type="project" value="TreeGrafter"/>
</dbReference>
<dbReference type="AlphaFoldDB" id="A0A2M9XXH2"/>
<evidence type="ECO:0000259" key="5">
    <source>
        <dbReference type="Pfam" id="PF00296"/>
    </source>
</evidence>
<dbReference type="InterPro" id="IPR011251">
    <property type="entry name" value="Luciferase-like_dom"/>
</dbReference>
<sequence>MIPIPKAPTIRSENPSVEVAWFCDLCNGDYEYLGVPDGNLRSSFEHCSDIIRLADELGYQNILLPSSYQTGQDTLTFAAAASQFTKQISLLTAIRCGEIHPPMLARTLSTLDHMLKGRLNINIISSDLPGTQRDSKTRYEISKEVIQILQQGWTQDQIKFQGKHYQFDLPTDPVKSYQQNGGPLLYFGGISPDARALCAEFCDVFLMWPETEERLADTMQDLSLRAANFGRTIDFGLRIHLIVRDTEKEAKDAAKQLLSRLDLERANDIKHRALDSNSAGVLRQDELRKSADPDLFIEPMIWSGIGLARSGCGSAIVGTPEQVYEKIQRYIQMGIRAFIFSGYPLIEESKLFAKSVLPKLQTINFAEAQGRKPKGIPVTPLTTGERK</sequence>
<organism evidence="6 7">
    <name type="scientific">Leptospira brenneri</name>
    <dbReference type="NCBI Taxonomy" id="2023182"/>
    <lineage>
        <taxon>Bacteria</taxon>
        <taxon>Pseudomonadati</taxon>
        <taxon>Spirochaetota</taxon>
        <taxon>Spirochaetia</taxon>
        <taxon>Leptospirales</taxon>
        <taxon>Leptospiraceae</taxon>
        <taxon>Leptospira</taxon>
    </lineage>
</organism>
<dbReference type="PANTHER" id="PTHR42847:SF4">
    <property type="entry name" value="ALKANESULFONATE MONOOXYGENASE-RELATED"/>
    <property type="match status" value="1"/>
</dbReference>
<dbReference type="OrthoDB" id="9814695at2"/>
<dbReference type="SUPFAM" id="SSF51679">
    <property type="entry name" value="Bacterial luciferase-like"/>
    <property type="match status" value="1"/>
</dbReference>
<reference evidence="6" key="1">
    <citation type="journal article" date="2019" name="PLoS Negl. Trop. Dis.">
        <title>Revisiting the worldwide diversity of Leptospira species in the environment.</title>
        <authorList>
            <person name="Vincent A.T."/>
            <person name="Schiettekatte O."/>
            <person name="Bourhy P."/>
            <person name="Veyrier F.J."/>
            <person name="Picardeau M."/>
        </authorList>
    </citation>
    <scope>NUCLEOTIDE SEQUENCE [LARGE SCALE GENOMIC DNA]</scope>
    <source>
        <strain evidence="6">201800277</strain>
    </source>
</reference>
<dbReference type="Pfam" id="PF00296">
    <property type="entry name" value="Bac_luciferase"/>
    <property type="match status" value="1"/>
</dbReference>
<dbReference type="Gene3D" id="3.20.20.30">
    <property type="entry name" value="Luciferase-like domain"/>
    <property type="match status" value="1"/>
</dbReference>
<evidence type="ECO:0000256" key="4">
    <source>
        <dbReference type="ARBA" id="ARBA00023033"/>
    </source>
</evidence>
<evidence type="ECO:0000256" key="2">
    <source>
        <dbReference type="ARBA" id="ARBA00022643"/>
    </source>
</evidence>
<evidence type="ECO:0000313" key="6">
    <source>
        <dbReference type="EMBL" id="TGK95628.1"/>
    </source>
</evidence>
<protein>
    <submittedName>
        <fullName evidence="6">LLM class flavin-dependent oxidoreductase</fullName>
    </submittedName>
</protein>
<keyword evidence="2" id="KW-0288">FMN</keyword>
<evidence type="ECO:0000256" key="3">
    <source>
        <dbReference type="ARBA" id="ARBA00023002"/>
    </source>
</evidence>
<keyword evidence="3" id="KW-0560">Oxidoreductase</keyword>
<evidence type="ECO:0000256" key="1">
    <source>
        <dbReference type="ARBA" id="ARBA00022630"/>
    </source>
</evidence>
<evidence type="ECO:0000313" key="7">
    <source>
        <dbReference type="Proteomes" id="UP000297891"/>
    </source>
</evidence>
<gene>
    <name evidence="6" type="ORF">EHQ30_03045</name>
</gene>